<dbReference type="EMBL" id="GL377621">
    <property type="protein sequence ID" value="EFJ15926.1"/>
    <property type="molecule type" value="Genomic_DNA"/>
</dbReference>
<protein>
    <submittedName>
        <fullName evidence="2">Uncharacterized protein</fullName>
    </submittedName>
</protein>
<evidence type="ECO:0000313" key="1">
    <source>
        <dbReference type="EMBL" id="EFJ15926.1"/>
    </source>
</evidence>
<dbReference type="Proteomes" id="UP000001514">
    <property type="component" value="Unassembled WGS sequence"/>
</dbReference>
<reference evidence="2 3" key="1">
    <citation type="journal article" date="2011" name="Science">
        <title>The Selaginella genome identifies genetic changes associated with the evolution of vascular plants.</title>
        <authorList>
            <person name="Banks J.A."/>
            <person name="Nishiyama T."/>
            <person name="Hasebe M."/>
            <person name="Bowman J.L."/>
            <person name="Gribskov M."/>
            <person name="dePamphilis C."/>
            <person name="Albert V.A."/>
            <person name="Aono N."/>
            <person name="Aoyama T."/>
            <person name="Ambrose B.A."/>
            <person name="Ashton N.W."/>
            <person name="Axtell M.J."/>
            <person name="Barker E."/>
            <person name="Barker M.S."/>
            <person name="Bennetzen J.L."/>
            <person name="Bonawitz N.D."/>
            <person name="Chapple C."/>
            <person name="Cheng C."/>
            <person name="Correa L.G."/>
            <person name="Dacre M."/>
            <person name="DeBarry J."/>
            <person name="Dreyer I."/>
            <person name="Elias M."/>
            <person name="Engstrom E.M."/>
            <person name="Estelle M."/>
            <person name="Feng L."/>
            <person name="Finet C."/>
            <person name="Floyd S.K."/>
            <person name="Frommer W.B."/>
            <person name="Fujita T."/>
            <person name="Gramzow L."/>
            <person name="Gutensohn M."/>
            <person name="Harholt J."/>
            <person name="Hattori M."/>
            <person name="Heyl A."/>
            <person name="Hirai T."/>
            <person name="Hiwatashi Y."/>
            <person name="Ishikawa M."/>
            <person name="Iwata M."/>
            <person name="Karol K.G."/>
            <person name="Koehler B."/>
            <person name="Kolukisaoglu U."/>
            <person name="Kubo M."/>
            <person name="Kurata T."/>
            <person name="Lalonde S."/>
            <person name="Li K."/>
            <person name="Li Y."/>
            <person name="Litt A."/>
            <person name="Lyons E."/>
            <person name="Manning G."/>
            <person name="Maruyama T."/>
            <person name="Michael T.P."/>
            <person name="Mikami K."/>
            <person name="Miyazaki S."/>
            <person name="Morinaga S."/>
            <person name="Murata T."/>
            <person name="Mueller-Roeber B."/>
            <person name="Nelson D.R."/>
            <person name="Obara M."/>
            <person name="Oguri Y."/>
            <person name="Olmstead R.G."/>
            <person name="Onodera N."/>
            <person name="Petersen B.L."/>
            <person name="Pils B."/>
            <person name="Prigge M."/>
            <person name="Rensing S.A."/>
            <person name="Riano-Pachon D.M."/>
            <person name="Roberts A.W."/>
            <person name="Sato Y."/>
            <person name="Scheller H.V."/>
            <person name="Schulz B."/>
            <person name="Schulz C."/>
            <person name="Shakirov E.V."/>
            <person name="Shibagaki N."/>
            <person name="Shinohara N."/>
            <person name="Shippen D.E."/>
            <person name="Soerensen I."/>
            <person name="Sotooka R."/>
            <person name="Sugimoto N."/>
            <person name="Sugita M."/>
            <person name="Sumikawa N."/>
            <person name="Tanurdzic M."/>
            <person name="Theissen G."/>
            <person name="Ulvskov P."/>
            <person name="Wakazuki S."/>
            <person name="Weng J.K."/>
            <person name="Willats W.W."/>
            <person name="Wipf D."/>
            <person name="Wolf P.G."/>
            <person name="Yang L."/>
            <person name="Zimmer A.D."/>
            <person name="Zhu Q."/>
            <person name="Mitros T."/>
            <person name="Hellsten U."/>
            <person name="Loque D."/>
            <person name="Otillar R."/>
            <person name="Salamov A."/>
            <person name="Schmutz J."/>
            <person name="Shapiro H."/>
            <person name="Lindquist E."/>
            <person name="Lucas S."/>
            <person name="Rokhsar D."/>
            <person name="Grigoriev I.V."/>
        </authorList>
    </citation>
    <scope>NUCLEOTIDE SEQUENCE [LARGE SCALE GENOMIC DNA]</scope>
</reference>
<dbReference type="Gramene" id="EFJ15926">
    <property type="protein sequence ID" value="EFJ15926"/>
    <property type="gene ID" value="SELMODRAFT_422383"/>
</dbReference>
<keyword evidence="3" id="KW-1185">Reference proteome</keyword>
<accession>D8R3J2</accession>
<sequence>MEEAIRSMLLKLNHPGYLVDFSVEETAIFDPVTERDYFPVKIEAKKVEGFVVKGGQYFPPDEKGMRALALFLWDDDEEEDEDDIYGYHTADDMEDVCVSDVCVRYLQKENYWNQQTKLVSQLTMIGENILAYGGRVKLQCVHLSFIISHHPGTQFYVDLALIYECGRGKDSRRHLKEQGVQRNAMNIKIALFDKQHVATKYSSAEKDPGIPLPRCLQFANAMDTHPQKNTQQSLQAIHHKSQDFYSFSVCESKVGGNKLFTADAVSQKWFYVQERPTSAWRQDTRQSGNVFKWLHMVQLHYKQLVEPPNSEGSPCYRVPRCTVDAKSHVNVDTIAVERTFIKCRIPPYSP</sequence>
<evidence type="ECO:0000313" key="3">
    <source>
        <dbReference type="Proteomes" id="UP000001514"/>
    </source>
</evidence>
<dbReference type="InParanoid" id="D8R3J2"/>
<dbReference type="AlphaFoldDB" id="D8R3J2"/>
<gene>
    <name evidence="2" type="ORF">SELMODRAFT_406981</name>
    <name evidence="1" type="ORF">SELMODRAFT_422383</name>
</gene>
<dbReference type="HOGENOM" id="CLU_793200_0_0_1"/>
<evidence type="ECO:0000313" key="2">
    <source>
        <dbReference type="EMBL" id="EFJ33289.1"/>
    </source>
</evidence>
<dbReference type="EMBL" id="GL377571">
    <property type="protein sequence ID" value="EFJ33289.1"/>
    <property type="molecule type" value="Genomic_DNA"/>
</dbReference>
<dbReference type="Gramene" id="EFJ33289">
    <property type="protein sequence ID" value="EFJ33289"/>
    <property type="gene ID" value="SELMODRAFT_406981"/>
</dbReference>
<dbReference type="KEGG" id="smo:SELMODRAFT_422383"/>
<proteinExistence type="predicted"/>
<name>D8R3J2_SELML</name>
<organism evidence="3">
    <name type="scientific">Selaginella moellendorffii</name>
    <name type="common">Spikemoss</name>
    <dbReference type="NCBI Taxonomy" id="88036"/>
    <lineage>
        <taxon>Eukaryota</taxon>
        <taxon>Viridiplantae</taxon>
        <taxon>Streptophyta</taxon>
        <taxon>Embryophyta</taxon>
        <taxon>Tracheophyta</taxon>
        <taxon>Lycopodiopsida</taxon>
        <taxon>Selaginellales</taxon>
        <taxon>Selaginellaceae</taxon>
        <taxon>Selaginella</taxon>
    </lineage>
</organism>
<dbReference type="KEGG" id="smo:SELMODRAFT_406981"/>